<name>A0A1Y0EH93_9RHOB</name>
<proteinExistence type="predicted"/>
<evidence type="ECO:0000313" key="1">
    <source>
        <dbReference type="EMBL" id="ARU02987.1"/>
    </source>
</evidence>
<dbReference type="AlphaFoldDB" id="A0A1Y0EH93"/>
<dbReference type="KEGG" id="lvs:LOKVESSMR4R_03721"/>
<dbReference type="Proteomes" id="UP000195273">
    <property type="component" value="Chromosome"/>
</dbReference>
<dbReference type="OrthoDB" id="7850758at2"/>
<gene>
    <name evidence="1" type="ORF">LOKVESSMR4R_03721</name>
</gene>
<reference evidence="1 2" key="1">
    <citation type="submission" date="2017-05" db="EMBL/GenBank/DDBJ databases">
        <title>Genome Sequence of Loktanella vestfoldensis Strain SMR4r Isolated from a Culture of the Diatom Skeletonema marinoi.</title>
        <authorList>
            <person name="Topel M."/>
            <person name="Pinder M.I.M."/>
            <person name="Johansson O.N."/>
            <person name="Kourtchenko O."/>
            <person name="Godhe A."/>
            <person name="Clarke A.K."/>
        </authorList>
    </citation>
    <scope>NUCLEOTIDE SEQUENCE [LARGE SCALE GENOMIC DNA]</scope>
    <source>
        <strain evidence="1 2">SMR4r</strain>
    </source>
</reference>
<protein>
    <submittedName>
        <fullName evidence="1">Uncharacterized protein</fullName>
    </submittedName>
</protein>
<dbReference type="EMBL" id="CP021431">
    <property type="protein sequence ID" value="ARU02987.1"/>
    <property type="molecule type" value="Genomic_DNA"/>
</dbReference>
<accession>A0A1Y0EH93</accession>
<dbReference type="RefSeq" id="WP_157898272.1">
    <property type="nucleotide sequence ID" value="NZ_CP021431.1"/>
</dbReference>
<evidence type="ECO:0000313" key="2">
    <source>
        <dbReference type="Proteomes" id="UP000195273"/>
    </source>
</evidence>
<sequence length="219" mass="24473">MQATVTESEQVAGQKVPVLDNEGVVAQSNRDRVRGLLFDPLGFRFPRSVDADAAKKVLNRIADDLAYLSDASLAALRDIMRTKGEGSSRNFWPDHATFIAFAEVIQRRPIEDLPALSSWFGSIEGPRAAMQGILVETFMFIADRKMPPVTDGARRQVASKAVENARRLQIIAERRAAEMAIDAGELEFERWYRDQQARCEALMRSERAKRGHADVEVVA</sequence>
<organism evidence="1 2">
    <name type="scientific">Yoonia vestfoldensis</name>
    <dbReference type="NCBI Taxonomy" id="245188"/>
    <lineage>
        <taxon>Bacteria</taxon>
        <taxon>Pseudomonadati</taxon>
        <taxon>Pseudomonadota</taxon>
        <taxon>Alphaproteobacteria</taxon>
        <taxon>Rhodobacterales</taxon>
        <taxon>Paracoccaceae</taxon>
        <taxon>Yoonia</taxon>
    </lineage>
</organism>
<keyword evidence="2" id="KW-1185">Reference proteome</keyword>